<feature type="compositionally biased region" description="Polar residues" evidence="1">
    <location>
        <begin position="242"/>
        <end position="264"/>
    </location>
</feature>
<feature type="compositionally biased region" description="Basic and acidic residues" evidence="1">
    <location>
        <begin position="201"/>
        <end position="221"/>
    </location>
</feature>
<feature type="compositionally biased region" description="Low complexity" evidence="1">
    <location>
        <begin position="18"/>
        <end position="29"/>
    </location>
</feature>
<protein>
    <recommendedName>
        <fullName evidence="4">Proteophosphoglycan 5</fullName>
    </recommendedName>
</protein>
<feature type="compositionally biased region" description="Low complexity" evidence="1">
    <location>
        <begin position="183"/>
        <end position="196"/>
    </location>
</feature>
<dbReference type="EMBL" id="FJUX01000014">
    <property type="protein sequence ID" value="CZS92867.1"/>
    <property type="molecule type" value="Genomic_DNA"/>
</dbReference>
<evidence type="ECO:0000313" key="2">
    <source>
        <dbReference type="EMBL" id="CZS92867.1"/>
    </source>
</evidence>
<name>A0A1E1K437_9HELO</name>
<dbReference type="Pfam" id="PF15365">
    <property type="entry name" value="PNRC"/>
    <property type="match status" value="1"/>
</dbReference>
<dbReference type="GO" id="GO:0016071">
    <property type="term" value="P:mRNA metabolic process"/>
    <property type="evidence" value="ECO:0007669"/>
    <property type="project" value="UniProtKB-ARBA"/>
</dbReference>
<sequence length="506" mass="53662">MSTETPRRYRAQNATMPSATASSQTSQSSHNLPDSQFRHQINSQAYDQNSQTNPNFTSSFQQPTTPPRTPRKENQSASQHTSSSIIQDAGSKQKSRNKNRPKNVMTSPAAARNGRHASPLAVAQSAGMTSSARPMSTPTTAAYAGSTFHASPAPSALPIPSFFSKSVPDSPGIKGLRSIKGAPLPTTDSTPTRTTPSAEQLQREESPLDVFFRADREERARSASSARVLASANGPFPPPSKSPRNTQTPPSHSNPSYFPNGGSNRLSASGIFAIELDGDRAPGTPLGPAFSTPYAERINAARSGGQCDGPSDQSPQHIQSSMDRSDALKAYLFSGQPPAPSNSAPVYSAPDSYQVPFASPNGPRSAGLPNRPQSNGSSPGLDSRIMHGPRTGGRSSGLRQEVTPTKTPTRTPDRHTYGNLPTPSRNSANIFNHVNPYATQFASRTPPQASTDAPNAGDSKSTIKGMEDSLRRILKLDPVGIHEADIGHEPPASGPNTSYVGGRTHR</sequence>
<organism evidence="2 3">
    <name type="scientific">Rhynchosporium agropyri</name>
    <dbReference type="NCBI Taxonomy" id="914238"/>
    <lineage>
        <taxon>Eukaryota</taxon>
        <taxon>Fungi</taxon>
        <taxon>Dikarya</taxon>
        <taxon>Ascomycota</taxon>
        <taxon>Pezizomycotina</taxon>
        <taxon>Leotiomycetes</taxon>
        <taxon>Helotiales</taxon>
        <taxon>Ploettnerulaceae</taxon>
        <taxon>Rhynchosporium</taxon>
    </lineage>
</organism>
<feature type="compositionally biased region" description="Low complexity" evidence="1">
    <location>
        <begin position="222"/>
        <end position="232"/>
    </location>
</feature>
<feature type="region of interest" description="Disordered" evidence="1">
    <location>
        <begin position="481"/>
        <end position="506"/>
    </location>
</feature>
<dbReference type="AlphaFoldDB" id="A0A1E1K437"/>
<evidence type="ECO:0008006" key="4">
    <source>
        <dbReference type="Google" id="ProtNLM"/>
    </source>
</evidence>
<feature type="compositionally biased region" description="Polar residues" evidence="1">
    <location>
        <begin position="311"/>
        <end position="322"/>
    </location>
</feature>
<feature type="compositionally biased region" description="Low complexity" evidence="1">
    <location>
        <begin position="150"/>
        <end position="164"/>
    </location>
</feature>
<evidence type="ECO:0000256" key="1">
    <source>
        <dbReference type="SAM" id="MobiDB-lite"/>
    </source>
</evidence>
<reference evidence="3" key="1">
    <citation type="submission" date="2016-03" db="EMBL/GenBank/DDBJ databases">
        <authorList>
            <person name="Guldener U."/>
        </authorList>
    </citation>
    <scope>NUCLEOTIDE SEQUENCE [LARGE SCALE GENOMIC DNA]</scope>
    <source>
        <strain evidence="3">04CH-RAC-A.6.1</strain>
    </source>
</reference>
<gene>
    <name evidence="2" type="ORF">RAG0_03373</name>
</gene>
<dbReference type="OrthoDB" id="2142961at2759"/>
<accession>A0A1E1K437</accession>
<evidence type="ECO:0000313" key="3">
    <source>
        <dbReference type="Proteomes" id="UP000178912"/>
    </source>
</evidence>
<proteinExistence type="predicted"/>
<feature type="region of interest" description="Disordered" evidence="1">
    <location>
        <begin position="277"/>
        <end position="468"/>
    </location>
</feature>
<feature type="compositionally biased region" description="Polar residues" evidence="1">
    <location>
        <begin position="75"/>
        <end position="92"/>
    </location>
</feature>
<dbReference type="Proteomes" id="UP000178912">
    <property type="component" value="Unassembled WGS sequence"/>
</dbReference>
<keyword evidence="3" id="KW-1185">Reference proteome</keyword>
<feature type="region of interest" description="Disordered" evidence="1">
    <location>
        <begin position="1"/>
        <end position="264"/>
    </location>
</feature>
<dbReference type="InterPro" id="IPR028322">
    <property type="entry name" value="PNRC-like_rgn"/>
</dbReference>
<feature type="compositionally biased region" description="Polar residues" evidence="1">
    <location>
        <begin position="419"/>
        <end position="462"/>
    </location>
</feature>
<feature type="compositionally biased region" description="Polar residues" evidence="1">
    <location>
        <begin position="30"/>
        <end position="55"/>
    </location>
</feature>
<feature type="compositionally biased region" description="Polar residues" evidence="1">
    <location>
        <begin position="126"/>
        <end position="140"/>
    </location>
</feature>
<feature type="compositionally biased region" description="Polar residues" evidence="1">
    <location>
        <begin position="371"/>
        <end position="380"/>
    </location>
</feature>